<organism evidence="2 3">
    <name type="scientific">Thermogemmata fonticola</name>
    <dbReference type="NCBI Taxonomy" id="2755323"/>
    <lineage>
        <taxon>Bacteria</taxon>
        <taxon>Pseudomonadati</taxon>
        <taxon>Planctomycetota</taxon>
        <taxon>Planctomycetia</taxon>
        <taxon>Gemmatales</taxon>
        <taxon>Gemmataceae</taxon>
        <taxon>Thermogemmata</taxon>
    </lineage>
</organism>
<feature type="transmembrane region" description="Helical" evidence="1">
    <location>
        <begin position="492"/>
        <end position="514"/>
    </location>
</feature>
<comment type="caution">
    <text evidence="2">The sequence shown here is derived from an EMBL/GenBank/DDBJ whole genome shotgun (WGS) entry which is preliminary data.</text>
</comment>
<keyword evidence="1" id="KW-1133">Transmembrane helix</keyword>
<dbReference type="Proteomes" id="UP000542342">
    <property type="component" value="Unassembled WGS sequence"/>
</dbReference>
<feature type="transmembrane region" description="Helical" evidence="1">
    <location>
        <begin position="375"/>
        <end position="398"/>
    </location>
</feature>
<protein>
    <submittedName>
        <fullName evidence="2">Uncharacterized protein</fullName>
    </submittedName>
</protein>
<keyword evidence="1" id="KW-0472">Membrane</keyword>
<reference evidence="2 3" key="1">
    <citation type="submission" date="2020-07" db="EMBL/GenBank/DDBJ databases">
        <title>Thermogemmata thermophila gen. nov., sp. nov., a novel moderate thermophilic planctomycete from a Kamchatka hot spring.</title>
        <authorList>
            <person name="Elcheninov A.G."/>
            <person name="Podosokorskaya O.A."/>
            <person name="Kovaleva O.L."/>
            <person name="Novikov A."/>
            <person name="Bonch-Osmolovskaya E.A."/>
            <person name="Toshchakov S.V."/>
            <person name="Kublanov I.V."/>
        </authorList>
    </citation>
    <scope>NUCLEOTIDE SEQUENCE [LARGE SCALE GENOMIC DNA]</scope>
    <source>
        <strain evidence="2 3">2918</strain>
    </source>
</reference>
<dbReference type="AlphaFoldDB" id="A0A7V8VBT5"/>
<keyword evidence="1" id="KW-0812">Transmembrane</keyword>
<evidence type="ECO:0000313" key="2">
    <source>
        <dbReference type="EMBL" id="MBA2225031.1"/>
    </source>
</evidence>
<feature type="transmembrane region" description="Helical" evidence="1">
    <location>
        <begin position="270"/>
        <end position="289"/>
    </location>
</feature>
<gene>
    <name evidence="2" type="ORF">H0921_02530</name>
</gene>
<evidence type="ECO:0000313" key="3">
    <source>
        <dbReference type="Proteomes" id="UP000542342"/>
    </source>
</evidence>
<proteinExistence type="predicted"/>
<feature type="transmembrane region" description="Helical" evidence="1">
    <location>
        <begin position="155"/>
        <end position="184"/>
    </location>
</feature>
<dbReference type="EMBL" id="JACEFB010000001">
    <property type="protein sequence ID" value="MBA2225031.1"/>
    <property type="molecule type" value="Genomic_DNA"/>
</dbReference>
<dbReference type="RefSeq" id="WP_194536433.1">
    <property type="nucleotide sequence ID" value="NZ_JACEFB010000001.1"/>
</dbReference>
<feature type="transmembrane region" description="Helical" evidence="1">
    <location>
        <begin position="37"/>
        <end position="60"/>
    </location>
</feature>
<feature type="transmembrane region" description="Helical" evidence="1">
    <location>
        <begin position="344"/>
        <end position="363"/>
    </location>
</feature>
<accession>A0A7V8VBT5</accession>
<sequence>MGTLQTEVDQAGVFRRLRWRLWRNGLWVAWRQGRTRLITVLVTSSFTAAFTASLSYFLFRQLTIHNIPVKGAIAEALFDLLFFSLGTMLLFSTGLILYASLFTSAEARFLLTTPARPDRIFATKFFSAATYSSWGFVVLGIPIFLAYGAVATVPWYYFALIPLYLMGYVLIPASLASLVCLVVIRFGLHRRRWVLTGLALLAAAVLLWWLYRVGLGLRRTLTTSGREVQELLDQFAWVRSNLVPSRWMTRGVLAAARGDVWGALWPLAQVWSNGAMLYVAAAWAAARLYRRAYDSWASNQRGRKIYRSSRADRLMALFVGYLPPGEQALVVKDFRTFRRDPSQWGVLVIFTLLMLLGAGNFRRAQLADLGRLDQYLISLMNFFGVAVLLCAALSRFIFPLISLEGKKFWVLGLAPMPRQAILRSKFAFALTGSLLFGGSLILVADLLIGLPLLVAAVHLAAMGLIALGLSALNVGLGAALANYQETDPSKIVVGFGGTVNMVLGLGYVVAIMGLTLLPLHLVQMGRGNEWPPPLWVFVGWLPALLLGGLAVRTPLRRGSAVLQASEF</sequence>
<feature type="transmembrane region" description="Helical" evidence="1">
    <location>
        <begin position="125"/>
        <end position="149"/>
    </location>
</feature>
<dbReference type="Pfam" id="PF16949">
    <property type="entry name" value="ABC_tran_2"/>
    <property type="match status" value="1"/>
</dbReference>
<feature type="transmembrane region" description="Helical" evidence="1">
    <location>
        <begin position="426"/>
        <end position="450"/>
    </location>
</feature>
<feature type="transmembrane region" description="Helical" evidence="1">
    <location>
        <begin position="534"/>
        <end position="551"/>
    </location>
</feature>
<feature type="transmembrane region" description="Helical" evidence="1">
    <location>
        <begin position="193"/>
        <end position="211"/>
    </location>
</feature>
<dbReference type="InterPro" id="IPR031599">
    <property type="entry name" value="ABC_tran_2"/>
</dbReference>
<feature type="transmembrane region" description="Helical" evidence="1">
    <location>
        <begin position="456"/>
        <end position="480"/>
    </location>
</feature>
<feature type="transmembrane region" description="Helical" evidence="1">
    <location>
        <begin position="80"/>
        <end position="104"/>
    </location>
</feature>
<name>A0A7V8VBT5_9BACT</name>
<evidence type="ECO:0000256" key="1">
    <source>
        <dbReference type="SAM" id="Phobius"/>
    </source>
</evidence>
<keyword evidence="3" id="KW-1185">Reference proteome</keyword>